<dbReference type="EMBL" id="BMDW01000009">
    <property type="protein sequence ID" value="GGA48336.1"/>
    <property type="molecule type" value="Genomic_DNA"/>
</dbReference>
<dbReference type="PANTHER" id="PTHR46112">
    <property type="entry name" value="AMINOPEPTIDASE"/>
    <property type="match status" value="1"/>
</dbReference>
<keyword evidence="5" id="KW-1185">Reference proteome</keyword>
<feature type="signal peptide" evidence="1">
    <location>
        <begin position="1"/>
        <end position="26"/>
    </location>
</feature>
<organism evidence="4 5">
    <name type="scientific">Sphingomonas psychrolutea</name>
    <dbReference type="NCBI Taxonomy" id="1259676"/>
    <lineage>
        <taxon>Bacteria</taxon>
        <taxon>Pseudomonadati</taxon>
        <taxon>Pseudomonadota</taxon>
        <taxon>Alphaproteobacteria</taxon>
        <taxon>Sphingomonadales</taxon>
        <taxon>Sphingomonadaceae</taxon>
        <taxon>Sphingomonas</taxon>
    </lineage>
</organism>
<reference evidence="5" key="1">
    <citation type="journal article" date="2019" name="Int. J. Syst. Evol. Microbiol.">
        <title>The Global Catalogue of Microorganisms (GCM) 10K type strain sequencing project: providing services to taxonomists for standard genome sequencing and annotation.</title>
        <authorList>
            <consortium name="The Broad Institute Genomics Platform"/>
            <consortium name="The Broad Institute Genome Sequencing Center for Infectious Disease"/>
            <person name="Wu L."/>
            <person name="Ma J."/>
        </authorList>
    </citation>
    <scope>NUCLEOTIDE SEQUENCE [LARGE SCALE GENOMIC DNA]</scope>
    <source>
        <strain evidence="5">CGMCC 1.10106</strain>
    </source>
</reference>
<evidence type="ECO:0000313" key="5">
    <source>
        <dbReference type="Proteomes" id="UP000618591"/>
    </source>
</evidence>
<protein>
    <submittedName>
        <fullName evidence="4">Metallopeptidase</fullName>
    </submittedName>
</protein>
<dbReference type="Pfam" id="PF00557">
    <property type="entry name" value="Peptidase_M24"/>
    <property type="match status" value="1"/>
</dbReference>
<dbReference type="RefSeq" id="WP_188446710.1">
    <property type="nucleotide sequence ID" value="NZ_BMDW01000009.1"/>
</dbReference>
<dbReference type="InterPro" id="IPR000587">
    <property type="entry name" value="Creatinase_N"/>
</dbReference>
<name>A0ABQ1GQA8_9SPHN</name>
<dbReference type="SUPFAM" id="SSF55920">
    <property type="entry name" value="Creatinase/aminopeptidase"/>
    <property type="match status" value="1"/>
</dbReference>
<evidence type="ECO:0000313" key="4">
    <source>
        <dbReference type="EMBL" id="GGA48336.1"/>
    </source>
</evidence>
<dbReference type="Proteomes" id="UP000618591">
    <property type="component" value="Unassembled WGS sequence"/>
</dbReference>
<feature type="domain" description="Peptidase M24" evidence="2">
    <location>
        <begin position="198"/>
        <end position="402"/>
    </location>
</feature>
<dbReference type="SUPFAM" id="SSF53092">
    <property type="entry name" value="Creatinase/prolidase N-terminal domain"/>
    <property type="match status" value="1"/>
</dbReference>
<evidence type="ECO:0000259" key="2">
    <source>
        <dbReference type="Pfam" id="PF00557"/>
    </source>
</evidence>
<accession>A0ABQ1GQA8</accession>
<dbReference type="Pfam" id="PF01321">
    <property type="entry name" value="Creatinase_N"/>
    <property type="match status" value="1"/>
</dbReference>
<gene>
    <name evidence="4" type="ORF">GCM10011395_18310</name>
</gene>
<feature type="chain" id="PRO_5047202741" evidence="1">
    <location>
        <begin position="27"/>
        <end position="421"/>
    </location>
</feature>
<dbReference type="InterPro" id="IPR029149">
    <property type="entry name" value="Creatin/AminoP/Spt16_N"/>
</dbReference>
<sequence>MKLTRRAFATAAAAIPALSATGVLRAAAPDLAGLRAITGGTAPIGVPERRARIARAQALMILHGVGAVVIEPGSSMVYFTGVEWHRRERLTCAIIPAEGDPCIVTPYFEEPSVRQTLAIPAEVWAWDEDEDPIARVADWIDRKHLLGKAVAIEETVRFFVSDGLRSKMEDLLPAAKIVSANPIVRALRMRKTAPEIALMQAATDVTIAAYRWTYPRIEKGMKPADIAALMNAATRALGGEPEFALILIGAAAAYPHGSRDPQIVTDGQIVLMDCGCTVQGYQSDVSRTFVFGSASKEQRQVWDHVRTGQAKAFAAAQIGTPAGAVDDAVRTYYESLGYGPRYKLPGLSHRTGHGIGLDGHEPVNLVHGETTPLAEGMCFSDEPGLYLPGKFGVRLEDCFHMTASGPQWFSVPPLSLDAPFG</sequence>
<dbReference type="Gene3D" id="3.40.350.10">
    <property type="entry name" value="Creatinase/prolidase N-terminal domain"/>
    <property type="match status" value="1"/>
</dbReference>
<dbReference type="InterPro" id="IPR006311">
    <property type="entry name" value="TAT_signal"/>
</dbReference>
<dbReference type="Gene3D" id="3.90.230.10">
    <property type="entry name" value="Creatinase/methionine aminopeptidase superfamily"/>
    <property type="match status" value="1"/>
</dbReference>
<dbReference type="InterPro" id="IPR000994">
    <property type="entry name" value="Pept_M24"/>
</dbReference>
<dbReference type="PROSITE" id="PS51318">
    <property type="entry name" value="TAT"/>
    <property type="match status" value="1"/>
</dbReference>
<keyword evidence="1" id="KW-0732">Signal</keyword>
<comment type="caution">
    <text evidence="4">The sequence shown here is derived from an EMBL/GenBank/DDBJ whole genome shotgun (WGS) entry which is preliminary data.</text>
</comment>
<evidence type="ECO:0000256" key="1">
    <source>
        <dbReference type="SAM" id="SignalP"/>
    </source>
</evidence>
<evidence type="ECO:0000259" key="3">
    <source>
        <dbReference type="Pfam" id="PF01321"/>
    </source>
</evidence>
<feature type="domain" description="Creatinase N-terminal" evidence="3">
    <location>
        <begin position="52"/>
        <end position="189"/>
    </location>
</feature>
<dbReference type="InterPro" id="IPR036005">
    <property type="entry name" value="Creatinase/aminopeptidase-like"/>
</dbReference>
<dbReference type="InterPro" id="IPR050659">
    <property type="entry name" value="Peptidase_M24B"/>
</dbReference>
<proteinExistence type="predicted"/>
<dbReference type="PANTHER" id="PTHR46112:SF3">
    <property type="entry name" value="AMINOPEPTIDASE YPDF"/>
    <property type="match status" value="1"/>
</dbReference>